<organism evidence="2 3">
    <name type="scientific">Miscanthus lutarioriparius</name>
    <dbReference type="NCBI Taxonomy" id="422564"/>
    <lineage>
        <taxon>Eukaryota</taxon>
        <taxon>Viridiplantae</taxon>
        <taxon>Streptophyta</taxon>
        <taxon>Embryophyta</taxon>
        <taxon>Tracheophyta</taxon>
        <taxon>Spermatophyta</taxon>
        <taxon>Magnoliopsida</taxon>
        <taxon>Liliopsida</taxon>
        <taxon>Poales</taxon>
        <taxon>Poaceae</taxon>
        <taxon>PACMAD clade</taxon>
        <taxon>Panicoideae</taxon>
        <taxon>Andropogonodae</taxon>
        <taxon>Andropogoneae</taxon>
        <taxon>Saccharinae</taxon>
        <taxon>Miscanthus</taxon>
    </lineage>
</organism>
<sequence length="319" mass="34397">MTSTSSERRARKTKGATEGELGDPSGRAARLKAAEEAAALAVKAAQQAAAAAEAAARTAQELRAEIAAEKGDEEEEEEEEEEDRRNRRPRTPPRDRRRSQSPLRDRRRRGGGRYESPQGRVVQKKLAVLVSRTSAAVAEDPAAEVDADGAEVLAVAADVEKAMAPAVLAPTRVSTAIRKGIGRVNVPSRAVMEQSAAAGEEIMVDAAAETVEEAVAAVTKLGSKEDMKGVPSLLSVETVELRVDNKSAIALAKNPVFHDRSKHIRVKQHFIRDCIEEGSIRTEYIPTADQLADILTKTLGKAKLEDMRSRIGIKQIKKG</sequence>
<name>A0A811RKX8_9POAL</name>
<feature type="compositionally biased region" description="Basic and acidic residues" evidence="1">
    <location>
        <begin position="60"/>
        <end position="70"/>
    </location>
</feature>
<keyword evidence="3" id="KW-1185">Reference proteome</keyword>
<dbReference type="PANTHER" id="PTHR11439:SF483">
    <property type="entry name" value="PEPTIDE SYNTHASE GLIP-LIKE, PUTATIVE (AFU_ORTHOLOGUE AFUA_3G12920)-RELATED"/>
    <property type="match status" value="1"/>
</dbReference>
<protein>
    <submittedName>
        <fullName evidence="2">Uncharacterized protein</fullName>
    </submittedName>
</protein>
<feature type="compositionally biased region" description="Low complexity" evidence="1">
    <location>
        <begin position="36"/>
        <end position="59"/>
    </location>
</feature>
<dbReference type="Proteomes" id="UP000604825">
    <property type="component" value="Unassembled WGS sequence"/>
</dbReference>
<evidence type="ECO:0000313" key="3">
    <source>
        <dbReference type="Proteomes" id="UP000604825"/>
    </source>
</evidence>
<dbReference type="CDD" id="cd09272">
    <property type="entry name" value="RNase_HI_RT_Ty1"/>
    <property type="match status" value="1"/>
</dbReference>
<evidence type="ECO:0000256" key="1">
    <source>
        <dbReference type="SAM" id="MobiDB-lite"/>
    </source>
</evidence>
<dbReference type="PANTHER" id="PTHR11439">
    <property type="entry name" value="GAG-POL-RELATED RETROTRANSPOSON"/>
    <property type="match status" value="1"/>
</dbReference>
<dbReference type="AlphaFoldDB" id="A0A811RKX8"/>
<accession>A0A811RKX8</accession>
<reference evidence="2" key="1">
    <citation type="submission" date="2020-10" db="EMBL/GenBank/DDBJ databases">
        <authorList>
            <person name="Han B."/>
            <person name="Lu T."/>
            <person name="Zhao Q."/>
            <person name="Huang X."/>
            <person name="Zhao Y."/>
        </authorList>
    </citation>
    <scope>NUCLEOTIDE SEQUENCE</scope>
</reference>
<evidence type="ECO:0000313" key="2">
    <source>
        <dbReference type="EMBL" id="CAD6270430.1"/>
    </source>
</evidence>
<gene>
    <name evidence="2" type="ORF">NCGR_LOCUS53722</name>
</gene>
<feature type="compositionally biased region" description="Acidic residues" evidence="1">
    <location>
        <begin position="71"/>
        <end position="82"/>
    </location>
</feature>
<proteinExistence type="predicted"/>
<dbReference type="OrthoDB" id="691565at2759"/>
<comment type="caution">
    <text evidence="2">The sequence shown here is derived from an EMBL/GenBank/DDBJ whole genome shotgun (WGS) entry which is preliminary data.</text>
</comment>
<feature type="compositionally biased region" description="Basic residues" evidence="1">
    <location>
        <begin position="86"/>
        <end position="111"/>
    </location>
</feature>
<dbReference type="EMBL" id="CAJGYO010000015">
    <property type="protein sequence ID" value="CAD6270430.1"/>
    <property type="molecule type" value="Genomic_DNA"/>
</dbReference>
<feature type="region of interest" description="Disordered" evidence="1">
    <location>
        <begin position="1"/>
        <end position="120"/>
    </location>
</feature>